<keyword evidence="2" id="KW-1185">Reference proteome</keyword>
<protein>
    <submittedName>
        <fullName evidence="1">DsrE family protein</fullName>
    </submittedName>
</protein>
<accession>A0ABZ0J1C8</accession>
<name>A0ABZ0J1C8_9BURK</name>
<dbReference type="Gene3D" id="3.40.1260.10">
    <property type="entry name" value="DsrEFH-like"/>
    <property type="match status" value="1"/>
</dbReference>
<dbReference type="InterPro" id="IPR003787">
    <property type="entry name" value="Sulphur_relay_DsrE/F-like"/>
</dbReference>
<dbReference type="EMBL" id="CP136921">
    <property type="protein sequence ID" value="WOO31431.1"/>
    <property type="molecule type" value="Genomic_DNA"/>
</dbReference>
<evidence type="ECO:0000313" key="1">
    <source>
        <dbReference type="EMBL" id="WOO31431.1"/>
    </source>
</evidence>
<gene>
    <name evidence="1" type="ORF">P4826_13555</name>
</gene>
<evidence type="ECO:0000313" key="2">
    <source>
        <dbReference type="Proteomes" id="UP001303211"/>
    </source>
</evidence>
<dbReference type="RefSeq" id="WP_317700910.1">
    <property type="nucleotide sequence ID" value="NZ_CP136921.1"/>
</dbReference>
<dbReference type="Proteomes" id="UP001303211">
    <property type="component" value="Chromosome"/>
</dbReference>
<reference evidence="1 2" key="1">
    <citation type="submission" date="2023-03" db="EMBL/GenBank/DDBJ databases">
        <title>Diaphorobacter basophil sp. nov., isolated from a sewage-treatment plant.</title>
        <authorList>
            <person name="Yang K."/>
        </authorList>
    </citation>
    <scope>NUCLEOTIDE SEQUENCE [LARGE SCALE GENOMIC DNA]</scope>
    <source>
        <strain evidence="1 2">Y-1</strain>
    </source>
</reference>
<organism evidence="1 2">
    <name type="scientific">Diaphorobacter limosus</name>
    <dbReference type="NCBI Taxonomy" id="3036128"/>
    <lineage>
        <taxon>Bacteria</taxon>
        <taxon>Pseudomonadati</taxon>
        <taxon>Pseudomonadota</taxon>
        <taxon>Betaproteobacteria</taxon>
        <taxon>Burkholderiales</taxon>
        <taxon>Comamonadaceae</taxon>
        <taxon>Diaphorobacter</taxon>
    </lineage>
</organism>
<sequence>MSFTEHDAAGIAILLWSADPGCPERLATPFFHAAAAAAMDMPVEIYFSAASVRLLVPAVAAGLRASSRVEKTIVDNLGEAVELGARLFACSDALAAQGLAAPDLMPGCERGGAVQFMARAMDLRWRALVF</sequence>
<dbReference type="InterPro" id="IPR027396">
    <property type="entry name" value="DsrEFH-like"/>
</dbReference>
<proteinExistence type="predicted"/>
<dbReference type="SUPFAM" id="SSF75169">
    <property type="entry name" value="DsrEFH-like"/>
    <property type="match status" value="1"/>
</dbReference>
<dbReference type="Pfam" id="PF02635">
    <property type="entry name" value="DsrE"/>
    <property type="match status" value="1"/>
</dbReference>